<dbReference type="SUPFAM" id="SSF53098">
    <property type="entry name" value="Ribonuclease H-like"/>
    <property type="match status" value="1"/>
</dbReference>
<protein>
    <submittedName>
        <fullName evidence="9">DDE-type integrase/transposase/recombinase</fullName>
    </submittedName>
</protein>
<dbReference type="EMBL" id="JANRML010000077">
    <property type="protein sequence ID" value="MCZ2221959.1"/>
    <property type="molecule type" value="Genomic_DNA"/>
</dbReference>
<dbReference type="PANTHER" id="PTHR42648:SF11">
    <property type="entry name" value="TRANSPOSON TY4-P GAG-POL POLYPROTEIN"/>
    <property type="match status" value="1"/>
</dbReference>
<dbReference type="Pfam" id="PF13976">
    <property type="entry name" value="gag_pre-integrs"/>
    <property type="match status" value="1"/>
</dbReference>
<dbReference type="InterPro" id="IPR012337">
    <property type="entry name" value="RNaseH-like_sf"/>
</dbReference>
<keyword evidence="10" id="KW-1185">Reference proteome</keyword>
<organism evidence="9 10">
    <name type="scientific">Corynebacterium pilbarense</name>
    <dbReference type="NCBI Taxonomy" id="1288393"/>
    <lineage>
        <taxon>Bacteria</taxon>
        <taxon>Bacillati</taxon>
        <taxon>Actinomycetota</taxon>
        <taxon>Actinomycetes</taxon>
        <taxon>Mycobacteriales</taxon>
        <taxon>Corynebacteriaceae</taxon>
        <taxon>Corynebacterium</taxon>
    </lineage>
</organism>
<dbReference type="GO" id="GO:0006310">
    <property type="term" value="P:DNA recombination"/>
    <property type="evidence" value="ECO:0007669"/>
    <property type="project" value="UniProtKB-KW"/>
</dbReference>
<dbReference type="AlphaFoldDB" id="A0A9Q4IIU3"/>
<dbReference type="Pfam" id="PF00665">
    <property type="entry name" value="rve"/>
    <property type="match status" value="1"/>
</dbReference>
<dbReference type="PANTHER" id="PTHR42648">
    <property type="entry name" value="TRANSPOSASE, PUTATIVE-RELATED"/>
    <property type="match status" value="1"/>
</dbReference>
<dbReference type="Gene3D" id="3.30.420.10">
    <property type="entry name" value="Ribonuclease H-like superfamily/Ribonuclease H"/>
    <property type="match status" value="1"/>
</dbReference>
<keyword evidence="2" id="KW-0479">Metal-binding</keyword>
<evidence type="ECO:0000259" key="8">
    <source>
        <dbReference type="PROSITE" id="PS50994"/>
    </source>
</evidence>
<dbReference type="RefSeq" id="WP_269028646.1">
    <property type="nucleotide sequence ID" value="NZ_JANRML010000077.1"/>
</dbReference>
<dbReference type="InterPro" id="IPR001584">
    <property type="entry name" value="Integrase_cat-core"/>
</dbReference>
<dbReference type="GO" id="GO:0016787">
    <property type="term" value="F:hydrolase activity"/>
    <property type="evidence" value="ECO:0007669"/>
    <property type="project" value="UniProtKB-KW"/>
</dbReference>
<dbReference type="InterPro" id="IPR039537">
    <property type="entry name" value="Retrotran_Ty1/copia-like"/>
</dbReference>
<comment type="caution">
    <text evidence="9">The sequence shown here is derived from an EMBL/GenBank/DDBJ whole genome shotgun (WGS) entry which is preliminary data.</text>
</comment>
<dbReference type="PROSITE" id="PS50994">
    <property type="entry name" value="INTEGRASE"/>
    <property type="match status" value="1"/>
</dbReference>
<evidence type="ECO:0000256" key="6">
    <source>
        <dbReference type="ARBA" id="ARBA00022908"/>
    </source>
</evidence>
<evidence type="ECO:0000256" key="3">
    <source>
        <dbReference type="ARBA" id="ARBA00022759"/>
    </source>
</evidence>
<evidence type="ECO:0000256" key="1">
    <source>
        <dbReference type="ARBA" id="ARBA00022722"/>
    </source>
</evidence>
<dbReference type="GO" id="GO:0003676">
    <property type="term" value="F:nucleic acid binding"/>
    <property type="evidence" value="ECO:0007669"/>
    <property type="project" value="InterPro"/>
</dbReference>
<evidence type="ECO:0000256" key="2">
    <source>
        <dbReference type="ARBA" id="ARBA00022723"/>
    </source>
</evidence>
<dbReference type="InterPro" id="IPR036397">
    <property type="entry name" value="RNaseH_sf"/>
</dbReference>
<dbReference type="GO" id="GO:0015074">
    <property type="term" value="P:DNA integration"/>
    <property type="evidence" value="ECO:0007669"/>
    <property type="project" value="UniProtKB-KW"/>
</dbReference>
<keyword evidence="5" id="KW-0460">Magnesium</keyword>
<evidence type="ECO:0000313" key="10">
    <source>
        <dbReference type="Proteomes" id="UP001071110"/>
    </source>
</evidence>
<feature type="non-terminal residue" evidence="9">
    <location>
        <position position="234"/>
    </location>
</feature>
<dbReference type="InterPro" id="IPR025724">
    <property type="entry name" value="GAG-pre-integrase_dom"/>
</dbReference>
<keyword evidence="1" id="KW-0540">Nuclease</keyword>
<dbReference type="GO" id="GO:0046872">
    <property type="term" value="F:metal ion binding"/>
    <property type="evidence" value="ECO:0007669"/>
    <property type="project" value="UniProtKB-KW"/>
</dbReference>
<evidence type="ECO:0000256" key="7">
    <source>
        <dbReference type="ARBA" id="ARBA00023172"/>
    </source>
</evidence>
<proteinExistence type="predicted"/>
<evidence type="ECO:0000256" key="5">
    <source>
        <dbReference type="ARBA" id="ARBA00022842"/>
    </source>
</evidence>
<reference evidence="9" key="1">
    <citation type="submission" date="2022-08" db="EMBL/GenBank/DDBJ databases">
        <title>Corynebacterium sp. nov., isolated from clinical breast specimens.</title>
        <authorList>
            <person name="Zhang T."/>
        </authorList>
    </citation>
    <scope>NUCLEOTIDE SEQUENCE</scope>
    <source>
        <strain evidence="9">CCUG 57942</strain>
    </source>
</reference>
<keyword evidence="3" id="KW-0255">Endonuclease</keyword>
<keyword evidence="4" id="KW-0378">Hydrolase</keyword>
<accession>A0A9Q4IIU3</accession>
<feature type="domain" description="Integrase catalytic" evidence="8">
    <location>
        <begin position="72"/>
        <end position="234"/>
    </location>
</feature>
<sequence>MKQSLVEKKKVGHSEASMTHTIENPCELWHRILAHINYKALPYICKAVTGLPELKGDHEGVCNGCAQGKNIKNPFPKRDSKAEGVLELIHSDVCGPMPSSSISGYVYYVSFIDDYSRKTWIYFLKSKDEVFSKFKEFKALIENLFVRKIKILKSDNGGEYTSKEFVAFCKTVGIRRELTVPHNPQPNGVAERKNRSIEETVKALLNDQGLSMFLWGEATMTTIYVQNRSPHRIL</sequence>
<evidence type="ECO:0000256" key="4">
    <source>
        <dbReference type="ARBA" id="ARBA00022801"/>
    </source>
</evidence>
<name>A0A9Q4IIU3_9CORY</name>
<dbReference type="Proteomes" id="UP001071110">
    <property type="component" value="Unassembled WGS sequence"/>
</dbReference>
<evidence type="ECO:0000313" key="9">
    <source>
        <dbReference type="EMBL" id="MCZ2221959.1"/>
    </source>
</evidence>
<dbReference type="GO" id="GO:0004519">
    <property type="term" value="F:endonuclease activity"/>
    <property type="evidence" value="ECO:0007669"/>
    <property type="project" value="UniProtKB-KW"/>
</dbReference>
<keyword evidence="6" id="KW-0229">DNA integration</keyword>
<gene>
    <name evidence="9" type="ORF">NUW87_11420</name>
</gene>
<keyword evidence="7" id="KW-0233">DNA recombination</keyword>